<comment type="caution">
    <text evidence="1">The sequence shown here is derived from an EMBL/GenBank/DDBJ whole genome shotgun (WGS) entry which is preliminary data.</text>
</comment>
<dbReference type="EMBL" id="JEMC01002261">
    <property type="protein sequence ID" value="KYF89287.1"/>
    <property type="molecule type" value="Genomic_DNA"/>
</dbReference>
<dbReference type="Proteomes" id="UP000075515">
    <property type="component" value="Unassembled WGS sequence"/>
</dbReference>
<reference evidence="1 2" key="1">
    <citation type="submission" date="2014-02" db="EMBL/GenBank/DDBJ databases">
        <title>The small core and large imbalanced accessory genome model reveals a collaborative survival strategy of Sorangium cellulosum strains in nature.</title>
        <authorList>
            <person name="Han K."/>
            <person name="Peng R."/>
            <person name="Blom J."/>
            <person name="Li Y.-Z."/>
        </authorList>
    </citation>
    <scope>NUCLEOTIDE SEQUENCE [LARGE SCALE GENOMIC DNA]</scope>
    <source>
        <strain evidence="1 2">So0149</strain>
    </source>
</reference>
<organism evidence="1 2">
    <name type="scientific">Sorangium cellulosum</name>
    <name type="common">Polyangium cellulosum</name>
    <dbReference type="NCBI Taxonomy" id="56"/>
    <lineage>
        <taxon>Bacteria</taxon>
        <taxon>Pseudomonadati</taxon>
        <taxon>Myxococcota</taxon>
        <taxon>Polyangia</taxon>
        <taxon>Polyangiales</taxon>
        <taxon>Polyangiaceae</taxon>
        <taxon>Sorangium</taxon>
    </lineage>
</organism>
<dbReference type="AlphaFoldDB" id="A0A150S5N8"/>
<evidence type="ECO:0000313" key="2">
    <source>
        <dbReference type="Proteomes" id="UP000075515"/>
    </source>
</evidence>
<evidence type="ECO:0000313" key="1">
    <source>
        <dbReference type="EMBL" id="KYF89287.1"/>
    </source>
</evidence>
<gene>
    <name evidence="1" type="ORF">BE18_22910</name>
</gene>
<sequence length="157" mass="16720">MALPDKNDFAALGGELVDYSPPEDPTTDLSAEASNEARADTAAMTRMIERAFVSFTTNGSTATVTDHDAVWGNALAYKPTISRTGAGNYLVTWPTTVTDARGVTRSLNLRFGVGNVGESLFSASVIRVSANSMRIRITRNNAATDPDASTVVTMVVW</sequence>
<protein>
    <submittedName>
        <fullName evidence="1">Uncharacterized protein</fullName>
    </submittedName>
</protein>
<proteinExistence type="predicted"/>
<name>A0A150S5N8_SORCE</name>
<accession>A0A150S5N8</accession>